<dbReference type="InterPro" id="IPR011009">
    <property type="entry name" value="Kinase-like_dom_sf"/>
</dbReference>
<keyword evidence="4" id="KW-0808">Transferase</keyword>
<dbReference type="GO" id="GO:0005737">
    <property type="term" value="C:cytoplasm"/>
    <property type="evidence" value="ECO:0007669"/>
    <property type="project" value="TreeGrafter"/>
</dbReference>
<proteinExistence type="inferred from homology"/>
<dbReference type="STRING" id="34475.A0A4Y9Z7N7"/>
<reference evidence="6 7" key="1">
    <citation type="submission" date="2019-01" db="EMBL/GenBank/DDBJ databases">
        <title>Genome sequencing of the rare red list fungi Fomitopsis rosea.</title>
        <authorList>
            <person name="Buettner E."/>
            <person name="Kellner H."/>
        </authorList>
    </citation>
    <scope>NUCLEOTIDE SEQUENCE [LARGE SCALE GENOMIC DNA]</scope>
    <source>
        <strain evidence="6 7">DSM 105464</strain>
    </source>
</reference>
<keyword evidence="4" id="KW-0418">Kinase</keyword>
<dbReference type="PROSITE" id="PS00107">
    <property type="entry name" value="PROTEIN_KINASE_ATP"/>
    <property type="match status" value="1"/>
</dbReference>
<dbReference type="AlphaFoldDB" id="A0A4Y9Z7N7"/>
<dbReference type="InterPro" id="IPR000719">
    <property type="entry name" value="Prot_kinase_dom"/>
</dbReference>
<dbReference type="EMBL" id="SEKV01000004">
    <property type="protein sequence ID" value="TFY69848.1"/>
    <property type="molecule type" value="Genomic_DNA"/>
</dbReference>
<evidence type="ECO:0000256" key="3">
    <source>
        <dbReference type="PROSITE-ProRule" id="PRU10141"/>
    </source>
</evidence>
<dbReference type="PROSITE" id="PS50011">
    <property type="entry name" value="PROTEIN_KINASE_DOM"/>
    <property type="match status" value="1"/>
</dbReference>
<dbReference type="PANTHER" id="PTHR24346">
    <property type="entry name" value="MAP/MICROTUBULE AFFINITY-REGULATING KINASE"/>
    <property type="match status" value="1"/>
</dbReference>
<keyword evidence="4" id="KW-0723">Serine/threonine-protein kinase</keyword>
<dbReference type="InterPro" id="IPR008271">
    <property type="entry name" value="Ser/Thr_kinase_AS"/>
</dbReference>
<dbReference type="SMART" id="SM00220">
    <property type="entry name" value="S_TKc"/>
    <property type="match status" value="1"/>
</dbReference>
<organism evidence="6 7">
    <name type="scientific">Rhodofomes roseus</name>
    <dbReference type="NCBI Taxonomy" id="34475"/>
    <lineage>
        <taxon>Eukaryota</taxon>
        <taxon>Fungi</taxon>
        <taxon>Dikarya</taxon>
        <taxon>Basidiomycota</taxon>
        <taxon>Agaricomycotina</taxon>
        <taxon>Agaricomycetes</taxon>
        <taxon>Polyporales</taxon>
        <taxon>Rhodofomes</taxon>
    </lineage>
</organism>
<evidence type="ECO:0000256" key="2">
    <source>
        <dbReference type="ARBA" id="ARBA00022840"/>
    </source>
</evidence>
<evidence type="ECO:0000259" key="5">
    <source>
        <dbReference type="PROSITE" id="PS50011"/>
    </source>
</evidence>
<dbReference type="Proteomes" id="UP000298390">
    <property type="component" value="Unassembled WGS sequence"/>
</dbReference>
<comment type="caution">
    <text evidence="6">The sequence shown here is derived from an EMBL/GenBank/DDBJ whole genome shotgun (WGS) entry which is preliminary data.</text>
</comment>
<evidence type="ECO:0000313" key="7">
    <source>
        <dbReference type="Proteomes" id="UP000298390"/>
    </source>
</evidence>
<keyword evidence="1 3" id="KW-0547">Nucleotide-binding</keyword>
<dbReference type="GO" id="GO:0035556">
    <property type="term" value="P:intracellular signal transduction"/>
    <property type="evidence" value="ECO:0007669"/>
    <property type="project" value="TreeGrafter"/>
</dbReference>
<accession>A0A4Y9Z7N7</accession>
<dbReference type="Pfam" id="PF00069">
    <property type="entry name" value="Pkinase"/>
    <property type="match status" value="1"/>
</dbReference>
<evidence type="ECO:0000313" key="6">
    <source>
        <dbReference type="EMBL" id="TFY69848.1"/>
    </source>
</evidence>
<feature type="domain" description="Protein kinase" evidence="5">
    <location>
        <begin position="22"/>
        <end position="296"/>
    </location>
</feature>
<evidence type="ECO:0000256" key="1">
    <source>
        <dbReference type="ARBA" id="ARBA00022741"/>
    </source>
</evidence>
<evidence type="ECO:0000256" key="4">
    <source>
        <dbReference type="RuleBase" id="RU000304"/>
    </source>
</evidence>
<dbReference type="Gene3D" id="1.10.510.10">
    <property type="entry name" value="Transferase(Phosphotransferase) domain 1"/>
    <property type="match status" value="1"/>
</dbReference>
<dbReference type="PROSITE" id="PS00108">
    <property type="entry name" value="PROTEIN_KINASE_ST"/>
    <property type="match status" value="1"/>
</dbReference>
<feature type="binding site" evidence="3">
    <location>
        <position position="59"/>
    </location>
    <ligand>
        <name>ATP</name>
        <dbReference type="ChEBI" id="CHEBI:30616"/>
    </ligand>
</feature>
<dbReference type="PANTHER" id="PTHR24346:SF30">
    <property type="entry name" value="MATERNAL EMBRYONIC LEUCINE ZIPPER KINASE"/>
    <property type="match status" value="1"/>
</dbReference>
<dbReference type="SUPFAM" id="SSF56112">
    <property type="entry name" value="Protein kinase-like (PK-like)"/>
    <property type="match status" value="1"/>
</dbReference>
<sequence>MKMHTSASIPEMYDHVIDDGRLQFIEKLGEGAYGVVYRAVDLDSPTSSRCPDPKQYAIKVMMKAQPRTRQQRFQRGEIAAHRRVSAYPNILTLHKVIEDSAYIYLVMDYCPGGDLFHHITERKTYGGSTNLVKNVFVQILDAVRACHKQGIAHRDIKPDNILCMNESGSRVVLADFGLSTSSERSSTFGCGSSFYTSPETSGIDFGYKPYDAKVADVWSLGVLLVNMIAGRNPWTSATIEDQCFLRSMTRPGYLQKMLPISDEAVTILQRIFTYDPKMRITIPELREAILKVKTFFMTEPQLAKGHRFAQIAARTYFQKYYSLTEEDYREMNALEEAEFGRRENLVEALVVESPTNHFRLVDCVGSTGMPSMTNSDSDSDAESIGPVTPVRNAVEVEALAEVPPLKDGEDMGVPVVPTVVKKRRDRPFESLVHLMERFAL</sequence>
<protein>
    <recommendedName>
        <fullName evidence="5">Protein kinase domain-containing protein</fullName>
    </recommendedName>
</protein>
<dbReference type="GO" id="GO:0004674">
    <property type="term" value="F:protein serine/threonine kinase activity"/>
    <property type="evidence" value="ECO:0007669"/>
    <property type="project" value="UniProtKB-KW"/>
</dbReference>
<name>A0A4Y9Z7N7_9APHY</name>
<gene>
    <name evidence="6" type="ORF">EVJ58_g194</name>
</gene>
<keyword evidence="2 3" id="KW-0067">ATP-binding</keyword>
<comment type="similarity">
    <text evidence="4">Belongs to the protein kinase superfamily.</text>
</comment>
<dbReference type="InterPro" id="IPR017441">
    <property type="entry name" value="Protein_kinase_ATP_BS"/>
</dbReference>
<dbReference type="GO" id="GO:0005524">
    <property type="term" value="F:ATP binding"/>
    <property type="evidence" value="ECO:0007669"/>
    <property type="project" value="UniProtKB-UniRule"/>
</dbReference>